<feature type="compositionally biased region" description="Basic residues" evidence="1">
    <location>
        <begin position="68"/>
        <end position="77"/>
    </location>
</feature>
<keyword evidence="3" id="KW-1185">Reference proteome</keyword>
<feature type="region of interest" description="Disordered" evidence="1">
    <location>
        <begin position="52"/>
        <end position="155"/>
    </location>
</feature>
<dbReference type="RefSeq" id="WP_070049062.1">
    <property type="nucleotide sequence ID" value="NZ_CBCSDO010000005.1"/>
</dbReference>
<evidence type="ECO:0000256" key="1">
    <source>
        <dbReference type="SAM" id="MobiDB-lite"/>
    </source>
</evidence>
<organism evidence="2 3">
    <name type="scientific">Rheinheimera salexigens</name>
    <dbReference type="NCBI Taxonomy" id="1628148"/>
    <lineage>
        <taxon>Bacteria</taxon>
        <taxon>Pseudomonadati</taxon>
        <taxon>Pseudomonadota</taxon>
        <taxon>Gammaproteobacteria</taxon>
        <taxon>Chromatiales</taxon>
        <taxon>Chromatiaceae</taxon>
        <taxon>Rheinheimera</taxon>
    </lineage>
</organism>
<gene>
    <name evidence="2" type="ORF">BI198_07900</name>
</gene>
<dbReference type="AlphaFoldDB" id="A0A1E7Q5N6"/>
<accession>A0A1E7Q5N6</accession>
<sequence>MTTLDKTKVLAEFTAAYKAAFNKAPKIEEKPGWYSVDGSKNMRLAELEELGQSYSTDTKSAVKDSAKPVKKTTSKVAKKSDKAAKKPSSKAAKTSETTAKKPTKKAAKKPATAKAKKAKADKPKTTASGSGETPEHVWQQHIEGNKQRMPRGYRE</sequence>
<evidence type="ECO:0000313" key="3">
    <source>
        <dbReference type="Proteomes" id="UP000242258"/>
    </source>
</evidence>
<dbReference type="Proteomes" id="UP000242258">
    <property type="component" value="Unassembled WGS sequence"/>
</dbReference>
<name>A0A1E7Q5N6_9GAMM</name>
<evidence type="ECO:0000313" key="2">
    <source>
        <dbReference type="EMBL" id="OEY69492.1"/>
    </source>
</evidence>
<proteinExistence type="predicted"/>
<dbReference type="STRING" id="1628148.BI198_07900"/>
<comment type="caution">
    <text evidence="2">The sequence shown here is derived from an EMBL/GenBank/DDBJ whole genome shotgun (WGS) entry which is preliminary data.</text>
</comment>
<dbReference type="EMBL" id="MKEK01000001">
    <property type="protein sequence ID" value="OEY69492.1"/>
    <property type="molecule type" value="Genomic_DNA"/>
</dbReference>
<dbReference type="OrthoDB" id="5772010at2"/>
<reference evidence="3" key="1">
    <citation type="submission" date="2016-09" db="EMBL/GenBank/DDBJ databases">
        <authorList>
            <person name="Wan X."/>
            <person name="Hou S."/>
        </authorList>
    </citation>
    <scope>NUCLEOTIDE SEQUENCE [LARGE SCALE GENOMIC DNA]</scope>
    <source>
        <strain evidence="3">KH87</strain>
    </source>
</reference>
<protein>
    <submittedName>
        <fullName evidence="2">Uncharacterized protein</fullName>
    </submittedName>
</protein>